<comment type="subunit">
    <text evidence="1">Monomer.</text>
</comment>
<dbReference type="InterPro" id="IPR029063">
    <property type="entry name" value="SAM-dependent_MTases_sf"/>
</dbReference>
<keyword evidence="1" id="KW-0698">rRNA processing</keyword>
<dbReference type="Proteomes" id="UP000652074">
    <property type="component" value="Unassembled WGS sequence"/>
</dbReference>
<dbReference type="RefSeq" id="WP_169206983.1">
    <property type="nucleotide sequence ID" value="NZ_CP059560.1"/>
</dbReference>
<reference evidence="2 3" key="1">
    <citation type="submission" date="2019-12" db="EMBL/GenBank/DDBJ databases">
        <title>Comparative genomics gives insights into the taxonomy of the Azoarcus-Aromatoleum group and reveals separate origins of nif in the plant-associated Azoarcus and non-plant-associated Aromatoleum sub-groups.</title>
        <authorList>
            <person name="Lafos M."/>
            <person name="Maluk M."/>
            <person name="Batista M."/>
            <person name="Junghare M."/>
            <person name="Carmona M."/>
            <person name="Faoro H."/>
            <person name="Cruz L.M."/>
            <person name="Battistoni F."/>
            <person name="De Souza E."/>
            <person name="Pedrosa F."/>
            <person name="Chen W.-M."/>
            <person name="Poole P.S."/>
            <person name="Dixon R.A."/>
            <person name="James E.K."/>
        </authorList>
    </citation>
    <scope>NUCLEOTIDE SEQUENCE [LARGE SCALE GENOMIC DNA]</scope>
    <source>
        <strain evidence="2 3">ToN1</strain>
    </source>
</reference>
<evidence type="ECO:0000313" key="3">
    <source>
        <dbReference type="Proteomes" id="UP000652074"/>
    </source>
</evidence>
<evidence type="ECO:0000256" key="1">
    <source>
        <dbReference type="HAMAP-Rule" id="MF_00934"/>
    </source>
</evidence>
<comment type="similarity">
    <text evidence="1">Belongs to the RlmJ family.</text>
</comment>
<evidence type="ECO:0000313" key="2">
    <source>
        <dbReference type="EMBL" id="NMF89617.1"/>
    </source>
</evidence>
<keyword evidence="3" id="KW-1185">Reference proteome</keyword>
<dbReference type="HAMAP" id="MF_00934">
    <property type="entry name" value="23SrRNA_methyltr_J"/>
    <property type="match status" value="1"/>
</dbReference>
<dbReference type="Gene3D" id="3.40.50.150">
    <property type="entry name" value="Vaccinia Virus protein VP39"/>
    <property type="match status" value="1"/>
</dbReference>
<dbReference type="SUPFAM" id="SSF53335">
    <property type="entry name" value="S-adenosyl-L-methionine-dependent methyltransferases"/>
    <property type="match status" value="1"/>
</dbReference>
<feature type="binding site" evidence="1">
    <location>
        <position position="165"/>
    </location>
    <ligand>
        <name>S-adenosyl-L-methionine</name>
        <dbReference type="ChEBI" id="CHEBI:59789"/>
    </ligand>
</feature>
<feature type="binding site" evidence="1">
    <location>
        <position position="100"/>
    </location>
    <ligand>
        <name>S-adenosyl-L-methionine</name>
        <dbReference type="ChEBI" id="CHEBI:59789"/>
    </ligand>
</feature>
<dbReference type="InterPro" id="IPR007473">
    <property type="entry name" value="RlmJ"/>
</dbReference>
<comment type="function">
    <text evidence="1">Specifically methylates the adenine in position 2030 of 23S rRNA.</text>
</comment>
<dbReference type="EMBL" id="WTVR01000026">
    <property type="protein sequence ID" value="NMF89617.1"/>
    <property type="molecule type" value="Genomic_DNA"/>
</dbReference>
<comment type="caution">
    <text evidence="2">The sequence shown here is derived from an EMBL/GenBank/DDBJ whole genome shotgun (WGS) entry which is preliminary data.</text>
</comment>
<protein>
    <recommendedName>
        <fullName evidence="1">Ribosomal RNA large subunit methyltransferase J</fullName>
        <ecNumber evidence="1">2.1.1.266</ecNumber>
    </recommendedName>
    <alternativeName>
        <fullName evidence="1">23S rRNA (adenine(2030)-N6)-methyltransferase</fullName>
    </alternativeName>
    <alternativeName>
        <fullName evidence="1">23S rRNA m6A2030 methyltransferase</fullName>
    </alternativeName>
</protein>
<keyword evidence="1" id="KW-0949">S-adenosyl-L-methionine</keyword>
<feature type="binding site" evidence="1">
    <location>
        <position position="19"/>
    </location>
    <ligand>
        <name>S-adenosyl-L-methionine</name>
        <dbReference type="ChEBI" id="CHEBI:59789"/>
    </ligand>
</feature>
<dbReference type="Pfam" id="PF04378">
    <property type="entry name" value="RsmJ"/>
    <property type="match status" value="1"/>
</dbReference>
<organism evidence="2 3">
    <name type="scientific">Aromatoleum petrolei</name>
    <dbReference type="NCBI Taxonomy" id="76116"/>
    <lineage>
        <taxon>Bacteria</taxon>
        <taxon>Pseudomonadati</taxon>
        <taxon>Pseudomonadota</taxon>
        <taxon>Betaproteobacteria</taxon>
        <taxon>Rhodocyclales</taxon>
        <taxon>Rhodocyclaceae</taxon>
        <taxon>Aromatoleum</taxon>
    </lineage>
</organism>
<feature type="binding site" evidence="1">
    <location>
        <position position="42"/>
    </location>
    <ligand>
        <name>S-adenosyl-L-methionine</name>
        <dbReference type="ChEBI" id="CHEBI:59789"/>
    </ligand>
</feature>
<feature type="active site" description="Proton acceptor" evidence="1">
    <location>
        <position position="165"/>
    </location>
</feature>
<dbReference type="PANTHER" id="PTHR37426:SF1">
    <property type="entry name" value="RIBOSOMAL RNA LARGE SUBUNIT METHYLTRANSFERASE J"/>
    <property type="match status" value="1"/>
</dbReference>
<feature type="binding site" evidence="1">
    <location>
        <begin position="144"/>
        <end position="145"/>
    </location>
    <ligand>
        <name>S-adenosyl-L-methionine</name>
        <dbReference type="ChEBI" id="CHEBI:59789"/>
    </ligand>
</feature>
<dbReference type="PANTHER" id="PTHR37426">
    <property type="entry name" value="RIBOSOMAL RNA LARGE SUBUNIT METHYLTRANSFERASE J"/>
    <property type="match status" value="1"/>
</dbReference>
<keyword evidence="1" id="KW-0489">Methyltransferase</keyword>
<dbReference type="EC" id="2.1.1.266" evidence="1"/>
<proteinExistence type="inferred from homology"/>
<keyword evidence="1" id="KW-0808">Transferase</keyword>
<sequence length="281" mass="31768">MLSYRHAFHAGNHADVLKHFVLIELLRYFNRKDKPWWYIDTHAGAGCYALDSEQAGKNAEFAGGIGRLWGRDDLPEALRAYIDAVAQFNPHGRLTFYPGSPALAMTQLREQDRMRLFELHPADVSLLEQTFARDTDRVLIRKADGFAGLRGLLPPAARRAVVLIDPPYEVKEDYRRVVDTVADAMKRFPGGTYAVWYPMLARPEARQLPERLAGLGAESWLDVRLAVNKPARDGFGMFGSGLYIINPPWVLPQTLESVMPWLVRALGEDEDAGFDLEHHIE</sequence>
<feature type="binding site" evidence="1">
    <location>
        <position position="118"/>
    </location>
    <ligand>
        <name>S-adenosyl-L-methionine</name>
        <dbReference type="ChEBI" id="CHEBI:59789"/>
    </ligand>
</feature>
<keyword evidence="1" id="KW-0694">RNA-binding</keyword>
<feature type="site" description="Interaction with substrate rRNA" evidence="1">
    <location>
        <position position="4"/>
    </location>
</feature>
<comment type="catalytic activity">
    <reaction evidence="1">
        <text>adenosine(2030) in 23S rRNA + S-adenosyl-L-methionine = N(6)-methyladenosine(2030) in 23S rRNA + S-adenosyl-L-homocysteine + H(+)</text>
        <dbReference type="Rhea" id="RHEA:43736"/>
        <dbReference type="Rhea" id="RHEA-COMP:10668"/>
        <dbReference type="Rhea" id="RHEA-COMP:10669"/>
        <dbReference type="ChEBI" id="CHEBI:15378"/>
        <dbReference type="ChEBI" id="CHEBI:57856"/>
        <dbReference type="ChEBI" id="CHEBI:59789"/>
        <dbReference type="ChEBI" id="CHEBI:74411"/>
        <dbReference type="ChEBI" id="CHEBI:74449"/>
        <dbReference type="EC" id="2.1.1.266"/>
    </reaction>
</comment>
<accession>A0ABX1MNU7</accession>
<name>A0ABX1MNU7_9RHOO</name>
<gene>
    <name evidence="1 2" type="primary">rlmJ</name>
    <name evidence="2" type="ORF">GPA26_14175</name>
</gene>